<keyword evidence="2" id="KW-1185">Reference proteome</keyword>
<evidence type="ECO:0000313" key="1">
    <source>
        <dbReference type="EMBL" id="KRY62445.1"/>
    </source>
</evidence>
<comment type="caution">
    <text evidence="1">The sequence shown here is derived from an EMBL/GenBank/DDBJ whole genome shotgun (WGS) entry which is preliminary data.</text>
</comment>
<evidence type="ECO:0000313" key="2">
    <source>
        <dbReference type="Proteomes" id="UP000055024"/>
    </source>
</evidence>
<dbReference type="OrthoDB" id="10504426at2759"/>
<accession>A0A0V1DLL0</accession>
<dbReference type="Proteomes" id="UP000055024">
    <property type="component" value="Unassembled WGS sequence"/>
</dbReference>
<dbReference type="EMBL" id="JYDP01009672">
    <property type="protein sequence ID" value="KRY62445.1"/>
    <property type="molecule type" value="Genomic_DNA"/>
</dbReference>
<name>A0A0V1DLL0_9BILA</name>
<organism evidence="1 2">
    <name type="scientific">Trichinella zimbabwensis</name>
    <dbReference type="NCBI Taxonomy" id="268475"/>
    <lineage>
        <taxon>Eukaryota</taxon>
        <taxon>Metazoa</taxon>
        <taxon>Ecdysozoa</taxon>
        <taxon>Nematoda</taxon>
        <taxon>Enoplea</taxon>
        <taxon>Dorylaimia</taxon>
        <taxon>Trichinellida</taxon>
        <taxon>Trichinellidae</taxon>
        <taxon>Trichinella</taxon>
    </lineage>
</organism>
<dbReference type="AlphaFoldDB" id="A0A0V1DLL0"/>
<protein>
    <submittedName>
        <fullName evidence="1">Uncharacterized protein</fullName>
    </submittedName>
</protein>
<gene>
    <name evidence="1" type="ORF">T11_7329</name>
</gene>
<sequence length="31" mass="3642">MFNPFRIMLFSSSQNENHIRTRLCSASDLII</sequence>
<proteinExistence type="predicted"/>
<reference evidence="1 2" key="1">
    <citation type="submission" date="2015-01" db="EMBL/GenBank/DDBJ databases">
        <title>Evolution of Trichinella species and genotypes.</title>
        <authorList>
            <person name="Korhonen P.K."/>
            <person name="Edoardo P."/>
            <person name="Giuseppe L.R."/>
            <person name="Gasser R.B."/>
        </authorList>
    </citation>
    <scope>NUCLEOTIDE SEQUENCE [LARGE SCALE GENOMIC DNA]</scope>
    <source>
        <strain evidence="1">ISS1029</strain>
    </source>
</reference>